<feature type="transmembrane region" description="Helical" evidence="1">
    <location>
        <begin position="73"/>
        <end position="101"/>
    </location>
</feature>
<protein>
    <submittedName>
        <fullName evidence="2">Uncharacterized protein</fullName>
    </submittedName>
</protein>
<reference evidence="2 3" key="1">
    <citation type="journal article" date="2016" name="Nat. Commun.">
        <title>Extremotolerant tardigrade genome and improved radiotolerance of human cultured cells by tardigrade-unique protein.</title>
        <authorList>
            <person name="Hashimoto T."/>
            <person name="Horikawa D.D."/>
            <person name="Saito Y."/>
            <person name="Kuwahara H."/>
            <person name="Kozuka-Hata H."/>
            <person name="Shin-I T."/>
            <person name="Minakuchi Y."/>
            <person name="Ohishi K."/>
            <person name="Motoyama A."/>
            <person name="Aizu T."/>
            <person name="Enomoto A."/>
            <person name="Kondo K."/>
            <person name="Tanaka S."/>
            <person name="Hara Y."/>
            <person name="Koshikawa S."/>
            <person name="Sagara H."/>
            <person name="Miura T."/>
            <person name="Yokobori S."/>
            <person name="Miyagawa K."/>
            <person name="Suzuki Y."/>
            <person name="Kubo T."/>
            <person name="Oyama M."/>
            <person name="Kohara Y."/>
            <person name="Fujiyama A."/>
            <person name="Arakawa K."/>
            <person name="Katayama T."/>
            <person name="Toyoda A."/>
            <person name="Kunieda T."/>
        </authorList>
    </citation>
    <scope>NUCLEOTIDE SEQUENCE [LARGE SCALE GENOMIC DNA]</scope>
    <source>
        <strain evidence="2 3">YOKOZUNA-1</strain>
    </source>
</reference>
<dbReference type="AlphaFoldDB" id="A0A1D1VET0"/>
<evidence type="ECO:0000313" key="2">
    <source>
        <dbReference type="EMBL" id="GAU98592.1"/>
    </source>
</evidence>
<feature type="transmembrane region" description="Helical" evidence="1">
    <location>
        <begin position="141"/>
        <end position="158"/>
    </location>
</feature>
<keyword evidence="1" id="KW-0472">Membrane</keyword>
<dbReference type="OrthoDB" id="10064573at2759"/>
<keyword evidence="1" id="KW-1133">Transmembrane helix</keyword>
<dbReference type="Proteomes" id="UP000186922">
    <property type="component" value="Unassembled WGS sequence"/>
</dbReference>
<feature type="transmembrane region" description="Helical" evidence="1">
    <location>
        <begin position="252"/>
        <end position="274"/>
    </location>
</feature>
<evidence type="ECO:0000256" key="1">
    <source>
        <dbReference type="SAM" id="Phobius"/>
    </source>
</evidence>
<proteinExistence type="predicted"/>
<keyword evidence="1" id="KW-0812">Transmembrane</keyword>
<evidence type="ECO:0000313" key="3">
    <source>
        <dbReference type="Proteomes" id="UP000186922"/>
    </source>
</evidence>
<dbReference type="EMBL" id="BDGG01000004">
    <property type="protein sequence ID" value="GAU98592.1"/>
    <property type="molecule type" value="Genomic_DNA"/>
</dbReference>
<comment type="caution">
    <text evidence="2">The sequence shown here is derived from an EMBL/GenBank/DDBJ whole genome shotgun (WGS) entry which is preliminary data.</text>
</comment>
<organism evidence="2 3">
    <name type="scientific">Ramazzottius varieornatus</name>
    <name type="common">Water bear</name>
    <name type="synonym">Tardigrade</name>
    <dbReference type="NCBI Taxonomy" id="947166"/>
    <lineage>
        <taxon>Eukaryota</taxon>
        <taxon>Metazoa</taxon>
        <taxon>Ecdysozoa</taxon>
        <taxon>Tardigrada</taxon>
        <taxon>Eutardigrada</taxon>
        <taxon>Parachela</taxon>
        <taxon>Hypsibioidea</taxon>
        <taxon>Ramazzottiidae</taxon>
        <taxon>Ramazzottius</taxon>
    </lineage>
</organism>
<sequence length="642" mass="74201">MIPRQDGFVVSNSILQADPGTNSSNGGVRFVGPKYGNLVDLERVVDKTQADSLRMMRIGRRDRHKLLVSAQDYFYRYLLVPTLAKVFTIQTITTILLLIFWERIGYLLDTVFVHLYTKTQNSFFHDFVNHFSLSSLRNDPWIFPGAVFLSMAASWSYLRTLRVPPPVEPNRSQKMLEFMRVLSLNGPAALACVAVACSRPKIPFQGETINSEDEQGPRLLSASSDDSTYIEDISTASQEFFREIVLKTLLPVVYLLAVLASASLVHFFLGDFFIGTLKSSQQGPKVLAVQNPVTWVRQNISRFTFLLKDLTGPLLVLPSLKFWKVTLALFSLPLLFPVAELFRVWLQYHFLAFALIHVWKFDLSLIRQYFTRLLPFGDMNVFDNLALPPILLELRRSEWKWSNYLEMQLRADFLERMKRDPNLFSEFLRSRIATKDLKMVGDFVKFWIQPIREFAGDVHSSHFLLPPPEEPRSRRLDFLLWVAEQLQTLHDFYAHVSPSYLLDQDFSAYPLALLFRGGAKALDHVRGVSTFLSRARPADERHVLTHHYNQIVEQLAALSIIMENAQRKYQEFFDAQDLQPAADMEPCIRFYMKTFRQLEHVTRLHLAEAVKLMANDVNELHFSEFPGVLPYVESLLQQSRYR</sequence>
<keyword evidence="3" id="KW-1185">Reference proteome</keyword>
<accession>A0A1D1VET0</accession>
<name>A0A1D1VET0_RAMVA</name>
<gene>
    <name evidence="2" type="primary">RvY_09719-1</name>
    <name evidence="2" type="synonym">RvY_09719.1</name>
    <name evidence="2" type="ORF">RvY_09719</name>
</gene>